<dbReference type="Gene3D" id="3.40.50.12780">
    <property type="entry name" value="N-terminal domain of ligase-like"/>
    <property type="match status" value="1"/>
</dbReference>
<keyword evidence="2" id="KW-0597">Phosphoprotein</keyword>
<reference evidence="4" key="1">
    <citation type="submission" date="2023-03" db="EMBL/GenBank/DDBJ databases">
        <title>Massive genome expansion in bonnet fungi (Mycena s.s.) driven by repeated elements and novel gene families across ecological guilds.</title>
        <authorList>
            <consortium name="Lawrence Berkeley National Laboratory"/>
            <person name="Harder C.B."/>
            <person name="Miyauchi S."/>
            <person name="Viragh M."/>
            <person name="Kuo A."/>
            <person name="Thoen E."/>
            <person name="Andreopoulos B."/>
            <person name="Lu D."/>
            <person name="Skrede I."/>
            <person name="Drula E."/>
            <person name="Henrissat B."/>
            <person name="Morin E."/>
            <person name="Kohler A."/>
            <person name="Barry K."/>
            <person name="LaButti K."/>
            <person name="Morin E."/>
            <person name="Salamov A."/>
            <person name="Lipzen A."/>
            <person name="Mereny Z."/>
            <person name="Hegedus B."/>
            <person name="Baldrian P."/>
            <person name="Stursova M."/>
            <person name="Weitz H."/>
            <person name="Taylor A."/>
            <person name="Grigoriev I.V."/>
            <person name="Nagy L.G."/>
            <person name="Martin F."/>
            <person name="Kauserud H."/>
        </authorList>
    </citation>
    <scope>NUCLEOTIDE SEQUENCE</scope>
    <source>
        <strain evidence="4">9284</strain>
    </source>
</reference>
<name>A0AAD7BPS8_9AGAR</name>
<evidence type="ECO:0000256" key="2">
    <source>
        <dbReference type="ARBA" id="ARBA00022553"/>
    </source>
</evidence>
<dbReference type="EMBL" id="JARKIF010000011">
    <property type="protein sequence ID" value="KAJ7627164.1"/>
    <property type="molecule type" value="Genomic_DNA"/>
</dbReference>
<dbReference type="InterPro" id="IPR000873">
    <property type="entry name" value="AMP-dep_synth/lig_dom"/>
</dbReference>
<feature type="domain" description="AMP-dependent synthetase/ligase" evidence="3">
    <location>
        <begin position="26"/>
        <end position="334"/>
    </location>
</feature>
<gene>
    <name evidence="4" type="ORF">FB45DRAFT_1082338</name>
</gene>
<dbReference type="Pfam" id="PF23562">
    <property type="entry name" value="AMP-binding_C_3"/>
    <property type="match status" value="1"/>
</dbReference>
<evidence type="ECO:0000313" key="5">
    <source>
        <dbReference type="Proteomes" id="UP001221142"/>
    </source>
</evidence>
<dbReference type="SUPFAM" id="SSF56801">
    <property type="entry name" value="Acetyl-CoA synthetase-like"/>
    <property type="match status" value="1"/>
</dbReference>
<comment type="caution">
    <text evidence="4">The sequence shown here is derived from an EMBL/GenBank/DDBJ whole genome shotgun (WGS) entry which is preliminary data.</text>
</comment>
<dbReference type="InterPro" id="IPR042099">
    <property type="entry name" value="ANL_N_sf"/>
</dbReference>
<keyword evidence="5" id="KW-1185">Reference proteome</keyword>
<evidence type="ECO:0000259" key="3">
    <source>
        <dbReference type="Pfam" id="PF00501"/>
    </source>
</evidence>
<dbReference type="SUPFAM" id="SSF53474">
    <property type="entry name" value="alpha/beta-Hydrolases"/>
    <property type="match status" value="1"/>
</dbReference>
<protein>
    <submittedName>
        <fullName evidence="4">NRPS-like enzyme</fullName>
    </submittedName>
</protein>
<dbReference type="PANTHER" id="PTHR43439">
    <property type="entry name" value="PHENYLACETATE-COENZYME A LIGASE"/>
    <property type="match status" value="1"/>
</dbReference>
<dbReference type="Gene3D" id="3.40.50.1820">
    <property type="entry name" value="alpha/beta hydrolase"/>
    <property type="match status" value="1"/>
</dbReference>
<dbReference type="AlphaFoldDB" id="A0AAD7BPS8"/>
<dbReference type="Proteomes" id="UP001221142">
    <property type="component" value="Unassembled WGS sequence"/>
</dbReference>
<dbReference type="InterPro" id="IPR051414">
    <property type="entry name" value="Adenylate-forming_Reductase"/>
</dbReference>
<dbReference type="InterPro" id="IPR029058">
    <property type="entry name" value="AB_hydrolase_fold"/>
</dbReference>
<accession>A0AAD7BPS8</accession>
<sequence>MHGLSSSSFTPPPLDSSLRLPEIFDLHAAHSPEHPLFVYSEDNALKTLTWSQAVQCFHRAAHIARTHIQRHGTAKISFLSLVAGLMFAGYIPFTISPRNSEAAVAHLLESTHCRHIFVTSDPSMQKLAIAARARVTAEGRELDILPFPTFQEVFQPSKGLDSKFPAMPAALDDTAVILHSSGSTAFPKVVRVPHRGLLEAGLTPYYGEVDFCGQVMSTHAVPIFHMLGLVQLAYAAFTGMSIAAFSPAAPPVVLSPDKVFEEAIATKSTLMVCPPSFLEIWAKDPTRVFALKTFVSVIFGGGPLQPSVGDSLSRSGVRIVHSYGLTEANWLSMLAPKSIPREGWEYFRVSPHTDPVLVPLDHGVFRVYFKKCATHTPAVLDSIIDGTPALNTNDLVQCHPDNPKLWKIFGRQDDQIMHSNGEKTNPVPIEKILYEDPEIAFAVMFGRGQFNAGVLIFPTEAFDPADEERVVEFREKIWPTVERTNKIAPTHSHIFKEMILVAKPSMPVELSAKGAPRRQAVIDAYSEEIRDLYSSVEGSQKHTRVLPPAVFNPTSCLEFVRKVVAEIMVDLPGKDDDLFRHGLQATWIHNSIVFASMNSHQIDYKVIPENFVYSHPTLRQLAELLAKLAATSGNSPKIHVDMTEPIIELIGGAGEPVIILPGATGSLMRFFPLRRHCKGPVWAIQITDLTPMEPLRTMVQYWKDAIVAKKPHGPYRLAAFSASSLHGALLAKMFEDAGEEVSQLAFIDHSPTLYMSEGSEALVREKTVAEYSELGIICSMSMFRKDPSIGIQQLSNNLAAIADSADAPAVSRRDLKILRLFLKNLLTFLYEFYPADEARSYETFIRSFSAWLASIKAPAEILVAESGIVQCHPGGALPDLGASRWGKPVTVHYFAGEGHFSIWDNPRLAEILDSA</sequence>
<evidence type="ECO:0000256" key="1">
    <source>
        <dbReference type="ARBA" id="ARBA00022450"/>
    </source>
</evidence>
<proteinExistence type="predicted"/>
<evidence type="ECO:0000313" key="4">
    <source>
        <dbReference type="EMBL" id="KAJ7627164.1"/>
    </source>
</evidence>
<dbReference type="Pfam" id="PF00501">
    <property type="entry name" value="AMP-binding"/>
    <property type="match status" value="1"/>
</dbReference>
<dbReference type="PANTHER" id="PTHR43439:SF2">
    <property type="entry name" value="ENZYME, PUTATIVE (JCVI)-RELATED"/>
    <property type="match status" value="1"/>
</dbReference>
<keyword evidence="1" id="KW-0596">Phosphopantetheine</keyword>
<organism evidence="4 5">
    <name type="scientific">Roridomyces roridus</name>
    <dbReference type="NCBI Taxonomy" id="1738132"/>
    <lineage>
        <taxon>Eukaryota</taxon>
        <taxon>Fungi</taxon>
        <taxon>Dikarya</taxon>
        <taxon>Basidiomycota</taxon>
        <taxon>Agaricomycotina</taxon>
        <taxon>Agaricomycetes</taxon>
        <taxon>Agaricomycetidae</taxon>
        <taxon>Agaricales</taxon>
        <taxon>Marasmiineae</taxon>
        <taxon>Mycenaceae</taxon>
        <taxon>Roridomyces</taxon>
    </lineage>
</organism>